<dbReference type="AlphaFoldDB" id="A0A6C0JT98"/>
<evidence type="ECO:0000313" key="2">
    <source>
        <dbReference type="EMBL" id="QHU08972.1"/>
    </source>
</evidence>
<keyword evidence="1" id="KW-0812">Transmembrane</keyword>
<feature type="transmembrane region" description="Helical" evidence="1">
    <location>
        <begin position="53"/>
        <end position="73"/>
    </location>
</feature>
<proteinExistence type="predicted"/>
<protein>
    <submittedName>
        <fullName evidence="2">Uncharacterized protein</fullName>
    </submittedName>
</protein>
<accession>A0A6C0JT98</accession>
<sequence length="92" mass="10069">MSENVVRTVASELETQSLSAIVGGFTFAAALSWMDLVRFLVASVIKVNKNGGSHYALTAILTTLLSILVYMIIRNINKGVKRPEQPIYAVTR</sequence>
<dbReference type="Pfam" id="PF18898">
    <property type="entry name" value="DUF5654"/>
    <property type="match status" value="1"/>
</dbReference>
<reference evidence="2" key="1">
    <citation type="journal article" date="2020" name="Nature">
        <title>Giant virus diversity and host interactions through global metagenomics.</title>
        <authorList>
            <person name="Schulz F."/>
            <person name="Roux S."/>
            <person name="Paez-Espino D."/>
            <person name="Jungbluth S."/>
            <person name="Walsh D.A."/>
            <person name="Denef V.J."/>
            <person name="McMahon K.D."/>
            <person name="Konstantinidis K.T."/>
            <person name="Eloe-Fadrosh E.A."/>
            <person name="Kyrpides N.C."/>
            <person name="Woyke T."/>
        </authorList>
    </citation>
    <scope>NUCLEOTIDE SEQUENCE</scope>
    <source>
        <strain evidence="2">GVMAG-S-1064190-84</strain>
    </source>
</reference>
<keyword evidence="1" id="KW-1133">Transmembrane helix</keyword>
<name>A0A6C0JT98_9ZZZZ</name>
<keyword evidence="1" id="KW-0472">Membrane</keyword>
<feature type="transmembrane region" description="Helical" evidence="1">
    <location>
        <begin position="20"/>
        <end position="41"/>
    </location>
</feature>
<dbReference type="EMBL" id="MN740700">
    <property type="protein sequence ID" value="QHU08972.1"/>
    <property type="molecule type" value="Genomic_DNA"/>
</dbReference>
<dbReference type="InterPro" id="IPR043713">
    <property type="entry name" value="DUF5654"/>
</dbReference>
<organism evidence="2">
    <name type="scientific">viral metagenome</name>
    <dbReference type="NCBI Taxonomy" id="1070528"/>
    <lineage>
        <taxon>unclassified sequences</taxon>
        <taxon>metagenomes</taxon>
        <taxon>organismal metagenomes</taxon>
    </lineage>
</organism>
<evidence type="ECO:0000256" key="1">
    <source>
        <dbReference type="SAM" id="Phobius"/>
    </source>
</evidence>